<reference evidence="1 2" key="1">
    <citation type="journal article" date="2014" name="Nat. Commun.">
        <title>Molecular traces of alternative social organization in a termite genome.</title>
        <authorList>
            <person name="Terrapon N."/>
            <person name="Li C."/>
            <person name="Robertson H.M."/>
            <person name="Ji L."/>
            <person name="Meng X."/>
            <person name="Booth W."/>
            <person name="Chen Z."/>
            <person name="Childers C.P."/>
            <person name="Glastad K.M."/>
            <person name="Gokhale K."/>
            <person name="Gowin J."/>
            <person name="Gronenberg W."/>
            <person name="Hermansen R.A."/>
            <person name="Hu H."/>
            <person name="Hunt B.G."/>
            <person name="Huylmans A.K."/>
            <person name="Khalil S.M."/>
            <person name="Mitchell R.D."/>
            <person name="Munoz-Torres M.C."/>
            <person name="Mustard J.A."/>
            <person name="Pan H."/>
            <person name="Reese J.T."/>
            <person name="Scharf M.E."/>
            <person name="Sun F."/>
            <person name="Vogel H."/>
            <person name="Xiao J."/>
            <person name="Yang W."/>
            <person name="Yang Z."/>
            <person name="Yang Z."/>
            <person name="Zhou J."/>
            <person name="Zhu J."/>
            <person name="Brent C.S."/>
            <person name="Elsik C.G."/>
            <person name="Goodisman M.A."/>
            <person name="Liberles D.A."/>
            <person name="Roe R.M."/>
            <person name="Vargo E.L."/>
            <person name="Vilcinskas A."/>
            <person name="Wang J."/>
            <person name="Bornberg-Bauer E."/>
            <person name="Korb J."/>
            <person name="Zhang G."/>
            <person name="Liebig J."/>
        </authorList>
    </citation>
    <scope>NUCLEOTIDE SEQUENCE [LARGE SCALE GENOMIC DNA]</scope>
    <source>
        <tissue evidence="1">Whole organism</tissue>
    </source>
</reference>
<gene>
    <name evidence="1" type="ORF">L798_15040</name>
</gene>
<sequence length="196" mass="22595">MDMLMILRKNLFAFCCCKLRDDLYIEENNVSSLRSWIFCKNRSPSAVSASETDGDDFKAQAVEDKGFFFGDDVFNYQEAQGHRTSEIFEGPISDPSDLDQDDWVHCGDGSIPVCTPDETFNGEIQDDGNKWFKDLRASAKHIKILRTLRSEGENRPSLPTTVKDIEEIKPINEHREMDKWPKRLRKLVELSVVMRK</sequence>
<dbReference type="EMBL" id="KK853129">
    <property type="protein sequence ID" value="KDR10963.1"/>
    <property type="molecule type" value="Genomic_DNA"/>
</dbReference>
<keyword evidence="2" id="KW-1185">Reference proteome</keyword>
<dbReference type="InParanoid" id="A0A067QXT9"/>
<accession>A0A067QXT9</accession>
<dbReference type="AlphaFoldDB" id="A0A067QXT9"/>
<evidence type="ECO:0000313" key="1">
    <source>
        <dbReference type="EMBL" id="KDR10963.1"/>
    </source>
</evidence>
<dbReference type="Proteomes" id="UP000027135">
    <property type="component" value="Unassembled WGS sequence"/>
</dbReference>
<organism evidence="1 2">
    <name type="scientific">Zootermopsis nevadensis</name>
    <name type="common">Dampwood termite</name>
    <dbReference type="NCBI Taxonomy" id="136037"/>
    <lineage>
        <taxon>Eukaryota</taxon>
        <taxon>Metazoa</taxon>
        <taxon>Ecdysozoa</taxon>
        <taxon>Arthropoda</taxon>
        <taxon>Hexapoda</taxon>
        <taxon>Insecta</taxon>
        <taxon>Pterygota</taxon>
        <taxon>Neoptera</taxon>
        <taxon>Polyneoptera</taxon>
        <taxon>Dictyoptera</taxon>
        <taxon>Blattodea</taxon>
        <taxon>Blattoidea</taxon>
        <taxon>Termitoidae</taxon>
        <taxon>Termopsidae</taxon>
        <taxon>Zootermopsis</taxon>
    </lineage>
</organism>
<evidence type="ECO:0000313" key="2">
    <source>
        <dbReference type="Proteomes" id="UP000027135"/>
    </source>
</evidence>
<name>A0A067QXT9_ZOONE</name>
<proteinExistence type="predicted"/>
<protein>
    <submittedName>
        <fullName evidence="1">Uncharacterized protein</fullName>
    </submittedName>
</protein>